<dbReference type="AlphaFoldDB" id="A0A937X786"/>
<accession>A0A937X786</accession>
<dbReference type="Proteomes" id="UP000703893">
    <property type="component" value="Unassembled WGS sequence"/>
</dbReference>
<gene>
    <name evidence="2" type="ORF">FJZ00_12785</name>
</gene>
<proteinExistence type="predicted"/>
<evidence type="ECO:0000256" key="1">
    <source>
        <dbReference type="SAM" id="MobiDB-lite"/>
    </source>
</evidence>
<feature type="compositionally biased region" description="Basic residues" evidence="1">
    <location>
        <begin position="57"/>
        <end position="67"/>
    </location>
</feature>
<protein>
    <submittedName>
        <fullName evidence="2">Uncharacterized protein</fullName>
    </submittedName>
</protein>
<feature type="region of interest" description="Disordered" evidence="1">
    <location>
        <begin position="45"/>
        <end position="67"/>
    </location>
</feature>
<reference evidence="2 3" key="1">
    <citation type="submission" date="2019-03" db="EMBL/GenBank/DDBJ databases">
        <title>Lake Tanganyika Metagenome-Assembled Genomes (MAGs).</title>
        <authorList>
            <person name="Tran P."/>
        </authorList>
    </citation>
    <scope>NUCLEOTIDE SEQUENCE [LARGE SCALE GENOMIC DNA]</scope>
    <source>
        <strain evidence="2">K_DeepCast_65m_m2_236</strain>
    </source>
</reference>
<comment type="caution">
    <text evidence="2">The sequence shown here is derived from an EMBL/GenBank/DDBJ whole genome shotgun (WGS) entry which is preliminary data.</text>
</comment>
<organism evidence="2 3">
    <name type="scientific">Candidatus Tanganyikabacteria bacterium</name>
    <dbReference type="NCBI Taxonomy" id="2961651"/>
    <lineage>
        <taxon>Bacteria</taxon>
        <taxon>Bacillati</taxon>
        <taxon>Candidatus Sericytochromatia</taxon>
        <taxon>Candidatus Tanganyikabacteria</taxon>
    </lineage>
</organism>
<evidence type="ECO:0000313" key="3">
    <source>
        <dbReference type="Proteomes" id="UP000703893"/>
    </source>
</evidence>
<name>A0A937X786_9BACT</name>
<evidence type="ECO:0000313" key="2">
    <source>
        <dbReference type="EMBL" id="MBM3276022.1"/>
    </source>
</evidence>
<sequence>MSAKRLLTRLASVYGHSIGTIVADPLYDDDPFCAAAGRAGYHTVIRRKDPDREPGKSARKAVGKRDL</sequence>
<feature type="compositionally biased region" description="Basic and acidic residues" evidence="1">
    <location>
        <begin position="46"/>
        <end position="56"/>
    </location>
</feature>
<dbReference type="EMBL" id="VGJX01000824">
    <property type="protein sequence ID" value="MBM3276022.1"/>
    <property type="molecule type" value="Genomic_DNA"/>
</dbReference>